<dbReference type="Gene3D" id="3.40.390.10">
    <property type="entry name" value="Collagenase (Catalytic Domain)"/>
    <property type="match status" value="1"/>
</dbReference>
<keyword evidence="6" id="KW-1185">Reference proteome</keyword>
<keyword evidence="2 3" id="KW-0378">Hydrolase</keyword>
<evidence type="ECO:0000256" key="1">
    <source>
        <dbReference type="ARBA" id="ARBA00023157"/>
    </source>
</evidence>
<dbReference type="EMBL" id="KZ347082">
    <property type="protein sequence ID" value="PIO68481.1"/>
    <property type="molecule type" value="Genomic_DNA"/>
</dbReference>
<proteinExistence type="predicted"/>
<dbReference type="PROSITE" id="PS51864">
    <property type="entry name" value="ASTACIN"/>
    <property type="match status" value="1"/>
</dbReference>
<protein>
    <recommendedName>
        <fullName evidence="3">Metalloendopeptidase</fullName>
        <ecNumber evidence="3">3.4.24.-</ecNumber>
    </recommendedName>
</protein>
<evidence type="ECO:0000256" key="3">
    <source>
        <dbReference type="RuleBase" id="RU361183"/>
    </source>
</evidence>
<sequence>MALVTIPLLIYSAAQQESGLIHCQSRMKMIVALLVLAVILDTSFCISEKGRIELTKAHKGMDLEKRRERLRNLGLIGSGLNSAGGNNPSTVNGAVTTKAVGGDVSLAFGDVASIEEVNRIAGIDEYLYDGDMILTDEQLSALERENENPTRAKRQISQYALRWTNNKVHYYFDPNITVVRRQYVRTVLKYLQQRTCLSFIENASAPKRIKVIAGSGCYSYVGMIGGEQELSLAGGCMNVGAVAHEFTHALGSVHTHMRDDRDTYVTVNLTYVAAHNQNNFVKYAKTINHVPYEYGSYMHYTGHSRGIRRPVLVLELLENARMQATQIRKIAKYAFARMATEPTGYGAYCAQRPAGCGTTLTAFKAWKSRSITLGNATITTTRDTVTTCSDWITAPAGKTIQFRITALTDVQCYNGCMYSSIEPRILIDKAMTSPRICCPEQLNQIVATKNNPAPIVAYSVEYVIWSTPENASEVSCCAEMWNLGYGISHSKRQGGGEASAAAFATQ</sequence>
<evidence type="ECO:0000313" key="6">
    <source>
        <dbReference type="Proteomes" id="UP000230423"/>
    </source>
</evidence>
<accession>A0A2G9UE44</accession>
<comment type="caution">
    <text evidence="2">Lacks conserved residue(s) required for the propagation of feature annotation.</text>
</comment>
<dbReference type="OrthoDB" id="291007at2759"/>
<comment type="cofactor">
    <cofactor evidence="2 3">
        <name>Zn(2+)</name>
        <dbReference type="ChEBI" id="CHEBI:29105"/>
    </cofactor>
    <text evidence="2 3">Binds 1 zinc ion per subunit.</text>
</comment>
<dbReference type="InterPro" id="IPR001506">
    <property type="entry name" value="Peptidase_M12A"/>
</dbReference>
<reference evidence="5 6" key="1">
    <citation type="submission" date="2015-09" db="EMBL/GenBank/DDBJ databases">
        <title>Draft genome of the parasitic nematode Teladorsagia circumcincta isolate WARC Sus (inbred).</title>
        <authorList>
            <person name="Mitreva M."/>
        </authorList>
    </citation>
    <scope>NUCLEOTIDE SEQUENCE [LARGE SCALE GENOMIC DNA]</scope>
    <source>
        <strain evidence="5 6">S</strain>
    </source>
</reference>
<keyword evidence="2 3" id="KW-0645">Protease</keyword>
<dbReference type="EC" id="3.4.24.-" evidence="3"/>
<keyword evidence="2 3" id="KW-0862">Zinc</keyword>
<dbReference type="PRINTS" id="PR00480">
    <property type="entry name" value="ASTACIN"/>
</dbReference>
<feature type="binding site" evidence="2">
    <location>
        <position position="254"/>
    </location>
    <ligand>
        <name>Zn(2+)</name>
        <dbReference type="ChEBI" id="CHEBI:29105"/>
        <note>catalytic</note>
    </ligand>
</feature>
<dbReference type="Pfam" id="PF01400">
    <property type="entry name" value="Astacin"/>
    <property type="match status" value="1"/>
</dbReference>
<gene>
    <name evidence="5" type="ORF">TELCIR_09730</name>
</gene>
<feature type="binding site" evidence="2">
    <location>
        <position position="244"/>
    </location>
    <ligand>
        <name>Zn(2+)</name>
        <dbReference type="ChEBI" id="CHEBI:29105"/>
        <note>catalytic</note>
    </ligand>
</feature>
<feature type="domain" description="Peptidase M12A" evidence="4">
    <location>
        <begin position="154"/>
        <end position="350"/>
    </location>
</feature>
<dbReference type="PANTHER" id="PTHR10127:SF831">
    <property type="entry name" value="ZINC METALLOPROTEINASE NAS-37"/>
    <property type="match status" value="1"/>
</dbReference>
<dbReference type="PANTHER" id="PTHR10127">
    <property type="entry name" value="DISCOIDIN, CUB, EGF, LAMININ , AND ZINC METALLOPROTEASE DOMAIN CONTAINING"/>
    <property type="match status" value="1"/>
</dbReference>
<evidence type="ECO:0000313" key="5">
    <source>
        <dbReference type="EMBL" id="PIO68481.1"/>
    </source>
</evidence>
<dbReference type="GO" id="GO:0006508">
    <property type="term" value="P:proteolysis"/>
    <property type="evidence" value="ECO:0007669"/>
    <property type="project" value="UniProtKB-KW"/>
</dbReference>
<feature type="binding site" evidence="2">
    <location>
        <position position="248"/>
    </location>
    <ligand>
        <name>Zn(2+)</name>
        <dbReference type="ChEBI" id="CHEBI:29105"/>
        <note>catalytic</note>
    </ligand>
</feature>
<organism evidence="5 6">
    <name type="scientific">Teladorsagia circumcincta</name>
    <name type="common">Brown stomach worm</name>
    <name type="synonym">Ostertagia circumcincta</name>
    <dbReference type="NCBI Taxonomy" id="45464"/>
    <lineage>
        <taxon>Eukaryota</taxon>
        <taxon>Metazoa</taxon>
        <taxon>Ecdysozoa</taxon>
        <taxon>Nematoda</taxon>
        <taxon>Chromadorea</taxon>
        <taxon>Rhabditida</taxon>
        <taxon>Rhabditina</taxon>
        <taxon>Rhabditomorpha</taxon>
        <taxon>Strongyloidea</taxon>
        <taxon>Trichostrongylidae</taxon>
        <taxon>Teladorsagia</taxon>
    </lineage>
</organism>
<dbReference type="InterPro" id="IPR024079">
    <property type="entry name" value="MetalloPept_cat_dom_sf"/>
</dbReference>
<evidence type="ECO:0000256" key="2">
    <source>
        <dbReference type="PROSITE-ProRule" id="PRU01211"/>
    </source>
</evidence>
<keyword evidence="2 3" id="KW-0482">Metalloprotease</keyword>
<evidence type="ECO:0000259" key="4">
    <source>
        <dbReference type="PROSITE" id="PS51864"/>
    </source>
</evidence>
<dbReference type="SUPFAM" id="SSF55486">
    <property type="entry name" value="Metalloproteases ('zincins'), catalytic domain"/>
    <property type="match status" value="1"/>
</dbReference>
<dbReference type="InterPro" id="IPR006026">
    <property type="entry name" value="Peptidase_Metallo"/>
</dbReference>
<dbReference type="AlphaFoldDB" id="A0A2G9UE44"/>
<dbReference type="SMART" id="SM00235">
    <property type="entry name" value="ZnMc"/>
    <property type="match status" value="1"/>
</dbReference>
<dbReference type="Proteomes" id="UP000230423">
    <property type="component" value="Unassembled WGS sequence"/>
</dbReference>
<keyword evidence="2 3" id="KW-0479">Metal-binding</keyword>
<dbReference type="GO" id="GO:0008270">
    <property type="term" value="F:zinc ion binding"/>
    <property type="evidence" value="ECO:0007669"/>
    <property type="project" value="UniProtKB-UniRule"/>
</dbReference>
<keyword evidence="1" id="KW-1015">Disulfide bond</keyword>
<name>A0A2G9UE44_TELCI</name>
<feature type="active site" evidence="2">
    <location>
        <position position="245"/>
    </location>
</feature>
<dbReference type="GO" id="GO:0004222">
    <property type="term" value="F:metalloendopeptidase activity"/>
    <property type="evidence" value="ECO:0007669"/>
    <property type="project" value="UniProtKB-UniRule"/>
</dbReference>